<dbReference type="InterPro" id="IPR043132">
    <property type="entry name" value="BCAT-like_C"/>
</dbReference>
<evidence type="ECO:0000313" key="3">
    <source>
        <dbReference type="Proteomes" id="UP000649955"/>
    </source>
</evidence>
<proteinExistence type="inferred from homology"/>
<dbReference type="PANTHER" id="PTHR42743:SF11">
    <property type="entry name" value="AMINODEOXYCHORISMATE LYASE"/>
    <property type="match status" value="1"/>
</dbReference>
<protein>
    <submittedName>
        <fullName evidence="2">4-amino-4-deoxychorismate lyase</fullName>
    </submittedName>
</protein>
<dbReference type="Proteomes" id="UP000649955">
    <property type="component" value="Unassembled WGS sequence"/>
</dbReference>
<accession>A0ABQ3KLV1</accession>
<dbReference type="EMBL" id="BNAW01000041">
    <property type="protein sequence ID" value="GHG36276.1"/>
    <property type="molecule type" value="Genomic_DNA"/>
</dbReference>
<dbReference type="InterPro" id="IPR001544">
    <property type="entry name" value="Aminotrans_IV"/>
</dbReference>
<dbReference type="SUPFAM" id="SSF56752">
    <property type="entry name" value="D-aminoacid aminotransferase-like PLP-dependent enzymes"/>
    <property type="match status" value="1"/>
</dbReference>
<dbReference type="GO" id="GO:0016829">
    <property type="term" value="F:lyase activity"/>
    <property type="evidence" value="ECO:0007669"/>
    <property type="project" value="UniProtKB-KW"/>
</dbReference>
<organism evidence="2 3">
    <name type="scientific">Amycolatopsis bullii</name>
    <dbReference type="NCBI Taxonomy" id="941987"/>
    <lineage>
        <taxon>Bacteria</taxon>
        <taxon>Bacillati</taxon>
        <taxon>Actinomycetota</taxon>
        <taxon>Actinomycetes</taxon>
        <taxon>Pseudonocardiales</taxon>
        <taxon>Pseudonocardiaceae</taxon>
        <taxon>Amycolatopsis</taxon>
    </lineage>
</organism>
<name>A0ABQ3KLV1_9PSEU</name>
<evidence type="ECO:0000256" key="1">
    <source>
        <dbReference type="ARBA" id="ARBA00009320"/>
    </source>
</evidence>
<keyword evidence="2" id="KW-0456">Lyase</keyword>
<dbReference type="InterPro" id="IPR050571">
    <property type="entry name" value="Class-IV_PLP-Dep_Aminotrnsfr"/>
</dbReference>
<dbReference type="Pfam" id="PF01063">
    <property type="entry name" value="Aminotran_4"/>
    <property type="match status" value="1"/>
</dbReference>
<evidence type="ECO:0000313" key="2">
    <source>
        <dbReference type="EMBL" id="GHG36276.1"/>
    </source>
</evidence>
<reference evidence="3" key="1">
    <citation type="journal article" date="2019" name="Int. J. Syst. Evol. Microbiol.">
        <title>The Global Catalogue of Microorganisms (GCM) 10K type strain sequencing project: providing services to taxonomists for standard genome sequencing and annotation.</title>
        <authorList>
            <consortium name="The Broad Institute Genomics Platform"/>
            <consortium name="The Broad Institute Genome Sequencing Center for Infectious Disease"/>
            <person name="Wu L."/>
            <person name="Ma J."/>
        </authorList>
    </citation>
    <scope>NUCLEOTIDE SEQUENCE [LARGE SCALE GENOMIC DNA]</scope>
    <source>
        <strain evidence="3">CGMCC 4.7680</strain>
    </source>
</reference>
<keyword evidence="3" id="KW-1185">Reference proteome</keyword>
<sequence>MPMRVLVFLDGTPADPDAAQIKVDDLGLLRGDGVFETILVVDGKPRELRPHLERLARSAAMLDLPEPDLAAWDRVVSLVLERWAGGPEMVLKLVYTRGSDGDPAAVPTGFALGSEVAPSTLKARADGVAAITLERGFPPDLAERAPWLLLGAKPLSYAMNMAAVREAGRRGAEDVIFTAADGSVFEGPTSTVVLAKGRTLYTPPSSIGILPGTTQAAVFRGAEKAGWAVKVEPLTVRDLVEGDGVFMASSVRKLTRVHTLDGERLPDSAAVYAELVAAYEGEYA</sequence>
<dbReference type="NCBIfam" id="NF005887">
    <property type="entry name" value="PRK07849.1-2"/>
    <property type="match status" value="1"/>
</dbReference>
<gene>
    <name evidence="2" type="primary">pabC</name>
    <name evidence="2" type="ORF">GCM10017567_66100</name>
</gene>
<dbReference type="Gene3D" id="3.20.10.10">
    <property type="entry name" value="D-amino Acid Aminotransferase, subunit A, domain 2"/>
    <property type="match status" value="1"/>
</dbReference>
<dbReference type="Gene3D" id="3.30.470.10">
    <property type="match status" value="1"/>
</dbReference>
<dbReference type="InterPro" id="IPR043131">
    <property type="entry name" value="BCAT-like_N"/>
</dbReference>
<comment type="similarity">
    <text evidence="1">Belongs to the class-IV pyridoxal-phosphate-dependent aminotransferase family.</text>
</comment>
<dbReference type="InterPro" id="IPR036038">
    <property type="entry name" value="Aminotransferase-like"/>
</dbReference>
<dbReference type="PANTHER" id="PTHR42743">
    <property type="entry name" value="AMINO-ACID AMINOTRANSFERASE"/>
    <property type="match status" value="1"/>
</dbReference>
<dbReference type="NCBIfam" id="NF005886">
    <property type="entry name" value="PRK07849.1-1"/>
    <property type="match status" value="1"/>
</dbReference>
<comment type="caution">
    <text evidence="2">The sequence shown here is derived from an EMBL/GenBank/DDBJ whole genome shotgun (WGS) entry which is preliminary data.</text>
</comment>